<gene>
    <name evidence="4" type="ORF">CYMTET_37816</name>
</gene>
<keyword evidence="2" id="KW-0472">Membrane</keyword>
<dbReference type="Proteomes" id="UP001190700">
    <property type="component" value="Unassembled WGS sequence"/>
</dbReference>
<feature type="region of interest" description="Disordered" evidence="1">
    <location>
        <begin position="741"/>
        <end position="760"/>
    </location>
</feature>
<keyword evidence="2" id="KW-1133">Transmembrane helix</keyword>
<keyword evidence="3" id="KW-0732">Signal</keyword>
<evidence type="ECO:0000313" key="5">
    <source>
        <dbReference type="Proteomes" id="UP001190700"/>
    </source>
</evidence>
<keyword evidence="5" id="KW-1185">Reference proteome</keyword>
<evidence type="ECO:0000313" key="4">
    <source>
        <dbReference type="EMBL" id="KAK3252910.1"/>
    </source>
</evidence>
<feature type="transmembrane region" description="Helical" evidence="2">
    <location>
        <begin position="528"/>
        <end position="549"/>
    </location>
</feature>
<accession>A0AAE0F781</accession>
<feature type="transmembrane region" description="Helical" evidence="2">
    <location>
        <begin position="490"/>
        <end position="508"/>
    </location>
</feature>
<organism evidence="4 5">
    <name type="scientific">Cymbomonas tetramitiformis</name>
    <dbReference type="NCBI Taxonomy" id="36881"/>
    <lineage>
        <taxon>Eukaryota</taxon>
        <taxon>Viridiplantae</taxon>
        <taxon>Chlorophyta</taxon>
        <taxon>Pyramimonadophyceae</taxon>
        <taxon>Pyramimonadales</taxon>
        <taxon>Pyramimonadaceae</taxon>
        <taxon>Cymbomonas</taxon>
    </lineage>
</organism>
<feature type="chain" id="PRO_5042115010" description="Polycystin cation channel PKD1/PKD2 domain-containing protein" evidence="3">
    <location>
        <begin position="18"/>
        <end position="1115"/>
    </location>
</feature>
<evidence type="ECO:0000256" key="3">
    <source>
        <dbReference type="SAM" id="SignalP"/>
    </source>
</evidence>
<feature type="transmembrane region" description="Helical" evidence="2">
    <location>
        <begin position="381"/>
        <end position="404"/>
    </location>
</feature>
<reference evidence="4 5" key="1">
    <citation type="journal article" date="2015" name="Genome Biol. Evol.">
        <title>Comparative Genomics of a Bacterivorous Green Alga Reveals Evolutionary Causalities and Consequences of Phago-Mixotrophic Mode of Nutrition.</title>
        <authorList>
            <person name="Burns J.A."/>
            <person name="Paasch A."/>
            <person name="Narechania A."/>
            <person name="Kim E."/>
        </authorList>
    </citation>
    <scope>NUCLEOTIDE SEQUENCE [LARGE SCALE GENOMIC DNA]</scope>
    <source>
        <strain evidence="4 5">PLY_AMNH</strain>
    </source>
</reference>
<keyword evidence="2" id="KW-0812">Transmembrane</keyword>
<sequence length="1115" mass="123307">MMMGWLLSADLVPFSVCTGCLTVLTRAGGLVFKDPSMRYRHLVVNEEEAAIEMQYSFIVPGQPASEQPGGRRRMLANVNVKQKPMALNLQHPSKFDKLSAVEKALGHGSYSRYRKHDEWELDVKAQDMYFSATADAPPRHLALGRNLVVGGILCQVWRGTKTPSQPCTERFQHLRAPCTTEPSPPGYYGVDPVFFPSSSLFRADLQAAVGQYYNMSSGSEMLNDDGVPMAFAPRSSGGGRRSQSYPFYVDTRVSEQRALELYTFLQEGIVVDEATDRVDVSLMTWSSHLQAWGVLGLTWARPLRSNWAVSFTSQVMRVEYFSFATLPAATWLLLHVAWGCLCVGVLGKELLELLPGRLASSHHVMNNYALNVWLHLRNPQALLNLMTALVGAATFAVFLTYHLLVNLVVEVDESYEVYHSLYAAANFFLSHRTAPTPEAPVGGEENALSMAAAEAEGAAWTWPEDNSGLDRYLEKLELVQTLANLQISVGYLQAVWLSVALLQLFLILRKQSVFGTILHAVWLSMRALLNLFAFYVFLLGYACLFHVALGPNHESFRTMGLSLWTLTEFAYLGDFVKEEFRVPGWEKSWLEAFSEPIMTISYLATFFFLMSRLKFVIVHEAAHDAWAANGSTESITKDLPAFCRSFVLGYVRGWPRQRLIDALQEAVASQDRMNSLAKSRGLPGQNTLAKMAARRISSILMKTRSEIQRTHMKIKGRRLTTDQLANLFKVRDLSVSRKNNAGQRGQWATASNSSRMSTASRRYRRITRVAAGSLPLDGLSAGSEFPSLPEEPIPAMFPTDPPSYLNSFWRKRATSPNQESYDYLKLADGVVNKMGEDKKPENITGSGLPLPKKWPRQRKLLDHLTSHAELTLQLHNQHIRQLTRELAQLANFHEGLNVPILAKAAVPAASDLVKADGSQGGMHLIPSQQPGHHASTHDGECHNSKNMSDGTRMQLAGTHAADDYAASDSSDDIPLAVDIPEVEPTVSKAEANCSHADDIPSAGGIPTVEPTAANAATRSGRGRDVDGSRAKGRPGLVVIGELREGEGGRQGGLIVLVNRREHGWIVVIEADSREPGADPHHGTHVMPMRCAGDMRMQCASEMQMRALVITKAVRQ</sequence>
<feature type="region of interest" description="Disordered" evidence="1">
    <location>
        <begin position="998"/>
        <end position="1032"/>
    </location>
</feature>
<name>A0AAE0F781_9CHLO</name>
<feature type="signal peptide" evidence="3">
    <location>
        <begin position="1"/>
        <end position="17"/>
    </location>
</feature>
<comment type="caution">
    <text evidence="4">The sequence shown here is derived from an EMBL/GenBank/DDBJ whole genome shotgun (WGS) entry which is preliminary data.</text>
</comment>
<evidence type="ECO:0000256" key="1">
    <source>
        <dbReference type="SAM" id="MobiDB-lite"/>
    </source>
</evidence>
<dbReference type="EMBL" id="LGRX02025098">
    <property type="protein sequence ID" value="KAK3252910.1"/>
    <property type="molecule type" value="Genomic_DNA"/>
</dbReference>
<feature type="transmembrane region" description="Helical" evidence="2">
    <location>
        <begin position="320"/>
        <end position="347"/>
    </location>
</feature>
<proteinExistence type="predicted"/>
<evidence type="ECO:0000256" key="2">
    <source>
        <dbReference type="SAM" id="Phobius"/>
    </source>
</evidence>
<evidence type="ECO:0008006" key="6">
    <source>
        <dbReference type="Google" id="ProtNLM"/>
    </source>
</evidence>
<protein>
    <recommendedName>
        <fullName evidence="6">Polycystin cation channel PKD1/PKD2 domain-containing protein</fullName>
    </recommendedName>
</protein>
<dbReference type="AlphaFoldDB" id="A0AAE0F781"/>